<dbReference type="GO" id="GO:0005085">
    <property type="term" value="F:guanyl-nucleotide exchange factor activity"/>
    <property type="evidence" value="ECO:0007669"/>
    <property type="project" value="InterPro"/>
</dbReference>
<dbReference type="InterPro" id="IPR011993">
    <property type="entry name" value="PH-like_dom_sf"/>
</dbReference>
<dbReference type="CDD" id="cd00160">
    <property type="entry name" value="RhoGEF"/>
    <property type="match status" value="1"/>
</dbReference>
<feature type="region of interest" description="Disordered" evidence="1">
    <location>
        <begin position="570"/>
        <end position="610"/>
    </location>
</feature>
<dbReference type="OrthoDB" id="1594986at2759"/>
<dbReference type="InterPro" id="IPR000219">
    <property type="entry name" value="DH_dom"/>
</dbReference>
<dbReference type="InterPro" id="IPR035899">
    <property type="entry name" value="DBL_dom_sf"/>
</dbReference>
<dbReference type="Pfam" id="PF00621">
    <property type="entry name" value="RhoGEF"/>
    <property type="match status" value="1"/>
</dbReference>
<dbReference type="SUPFAM" id="SSF54277">
    <property type="entry name" value="CAD &amp; PB1 domains"/>
    <property type="match status" value="1"/>
</dbReference>
<dbReference type="SMART" id="SM00325">
    <property type="entry name" value="RhoGEF"/>
    <property type="match status" value="1"/>
</dbReference>
<reference evidence="4" key="1">
    <citation type="submission" date="2021-02" db="EMBL/GenBank/DDBJ databases">
        <title>Psilocybe cubensis genome.</title>
        <authorList>
            <person name="Mckernan K.J."/>
            <person name="Crawford S."/>
            <person name="Trippe A."/>
            <person name="Kane L.T."/>
            <person name="Mclaughlin S."/>
        </authorList>
    </citation>
    <scope>NUCLEOTIDE SEQUENCE [LARGE SCALE GENOMIC DNA]</scope>
    <source>
        <strain evidence="4">MGC-MH-2018</strain>
    </source>
</reference>
<dbReference type="PANTHER" id="PTHR47339">
    <property type="entry name" value="CELL DIVISION CONTROL PROTEIN 24"/>
    <property type="match status" value="1"/>
</dbReference>
<dbReference type="PROSITE" id="PS51745">
    <property type="entry name" value="PB1"/>
    <property type="match status" value="1"/>
</dbReference>
<dbReference type="Pfam" id="PF00564">
    <property type="entry name" value="PB1"/>
    <property type="match status" value="1"/>
</dbReference>
<dbReference type="AlphaFoldDB" id="A0A8H8CQQ2"/>
<dbReference type="Gene3D" id="1.20.900.10">
    <property type="entry name" value="Dbl homology (DH) domain"/>
    <property type="match status" value="1"/>
</dbReference>
<dbReference type="GO" id="GO:0043332">
    <property type="term" value="C:mating projection tip"/>
    <property type="evidence" value="ECO:0007669"/>
    <property type="project" value="TreeGrafter"/>
</dbReference>
<protein>
    <submittedName>
        <fullName evidence="4">Uncharacterized protein</fullName>
    </submittedName>
</protein>
<dbReference type="InterPro" id="IPR053026">
    <property type="entry name" value="CDC42_GEF"/>
</dbReference>
<dbReference type="Pfam" id="PF15411">
    <property type="entry name" value="PH_10"/>
    <property type="match status" value="1"/>
</dbReference>
<dbReference type="InterPro" id="IPR033511">
    <property type="entry name" value="Cdc24/Scd1_PH_dom"/>
</dbReference>
<name>A0A8H8CQQ2_PSICU</name>
<evidence type="ECO:0000259" key="2">
    <source>
        <dbReference type="PROSITE" id="PS50010"/>
    </source>
</evidence>
<dbReference type="Pfam" id="PF06395">
    <property type="entry name" value="CDC24"/>
    <property type="match status" value="1"/>
</dbReference>
<gene>
    <name evidence="4" type="ORF">JR316_000843</name>
</gene>
<evidence type="ECO:0000259" key="3">
    <source>
        <dbReference type="PROSITE" id="PS51745"/>
    </source>
</evidence>
<dbReference type="PROSITE" id="PS50010">
    <property type="entry name" value="DH_2"/>
    <property type="match status" value="1"/>
</dbReference>
<dbReference type="InterPro" id="IPR053793">
    <property type="entry name" value="PB1-like"/>
</dbReference>
<dbReference type="Gene3D" id="2.30.29.30">
    <property type="entry name" value="Pleckstrin-homology domain (PH domain)/Phosphotyrosine-binding domain (PTB)"/>
    <property type="match status" value="1"/>
</dbReference>
<dbReference type="GO" id="GO:0000935">
    <property type="term" value="C:division septum"/>
    <property type="evidence" value="ECO:0007669"/>
    <property type="project" value="TreeGrafter"/>
</dbReference>
<dbReference type="GO" id="GO:0005634">
    <property type="term" value="C:nucleus"/>
    <property type="evidence" value="ECO:0007669"/>
    <property type="project" value="TreeGrafter"/>
</dbReference>
<dbReference type="EMBL" id="JAFIQS010000001">
    <property type="protein sequence ID" value="KAG5174185.1"/>
    <property type="molecule type" value="Genomic_DNA"/>
</dbReference>
<dbReference type="InterPro" id="IPR000270">
    <property type="entry name" value="PB1_dom"/>
</dbReference>
<dbReference type="CDD" id="cd13246">
    <property type="entry name" value="PH_Scd1"/>
    <property type="match status" value="1"/>
</dbReference>
<proteinExistence type="predicted"/>
<dbReference type="SMART" id="SM00666">
    <property type="entry name" value="PB1"/>
    <property type="match status" value="1"/>
</dbReference>
<feature type="domain" description="DH" evidence="2">
    <location>
        <begin position="189"/>
        <end position="364"/>
    </location>
</feature>
<accession>A0A8H8CQQ2</accession>
<dbReference type="CDD" id="cd05992">
    <property type="entry name" value="PB1"/>
    <property type="match status" value="1"/>
</dbReference>
<comment type="caution">
    <text evidence="4">The sequence shown here is derived from an EMBL/GenBank/DDBJ whole genome shotgun (WGS) entry which is preliminary data.</text>
</comment>
<feature type="domain" description="PB1" evidence="3">
    <location>
        <begin position="702"/>
        <end position="782"/>
    </location>
</feature>
<dbReference type="GO" id="GO:0030010">
    <property type="term" value="P:establishment of cell polarity"/>
    <property type="evidence" value="ECO:0007669"/>
    <property type="project" value="TreeGrafter"/>
</dbReference>
<evidence type="ECO:0000256" key="1">
    <source>
        <dbReference type="SAM" id="MobiDB-lite"/>
    </source>
</evidence>
<dbReference type="InterPro" id="IPR010481">
    <property type="entry name" value="Cdc24/Scd1_N"/>
</dbReference>
<organism evidence="4">
    <name type="scientific">Psilocybe cubensis</name>
    <name type="common">Psychedelic mushroom</name>
    <name type="synonym">Stropharia cubensis</name>
    <dbReference type="NCBI Taxonomy" id="181762"/>
    <lineage>
        <taxon>Eukaryota</taxon>
        <taxon>Fungi</taxon>
        <taxon>Dikarya</taxon>
        <taxon>Basidiomycota</taxon>
        <taxon>Agaricomycotina</taxon>
        <taxon>Agaricomycetes</taxon>
        <taxon>Agaricomycetidae</taxon>
        <taxon>Agaricales</taxon>
        <taxon>Agaricineae</taxon>
        <taxon>Strophariaceae</taxon>
        <taxon>Psilocybe</taxon>
    </lineage>
</organism>
<dbReference type="SUPFAM" id="SSF48065">
    <property type="entry name" value="DBL homology domain (DH-domain)"/>
    <property type="match status" value="1"/>
</dbReference>
<evidence type="ECO:0000313" key="4">
    <source>
        <dbReference type="EMBL" id="KAG5174185.1"/>
    </source>
</evidence>
<dbReference type="GO" id="GO:0005737">
    <property type="term" value="C:cytoplasm"/>
    <property type="evidence" value="ECO:0007669"/>
    <property type="project" value="TreeGrafter"/>
</dbReference>
<dbReference type="PANTHER" id="PTHR47339:SF1">
    <property type="entry name" value="CELL DIVISION CONTROL PROTEIN 24"/>
    <property type="match status" value="1"/>
</dbReference>
<sequence>MASIGRRQIDTKFLNSGILNKSASQSSSLYQKCSLLRGRLRRIRGFAELFPDVVESPSRDPVAYIWDLFSTGTPLCYIYDQLPADEGFKKINHYALSKRNYETESETNRAKKHAIALFAMELRVSNITEKISGCEMFTVTELWDRHSTDGLVKVVDTVTAIVDHLPPEVFDDDVASEDPSNAANVHDAVQQNIIREMLETERKYVQNLEVLQSFSNALSQGNIVSQDTIHLLFPNLNKLLNFQRKFLISLEFTAQLPLQVQRWGQLFLENEEEFSVYEPYCVNYKHATELMVDHERDLSSFNHILNAKSELPALLLKPIQRVCQYPLLLESLVKALPPEVYEHHYELIRASESAKRIITKINEAQRRNENQEIVKDLAARVADWKGHHIENFGELVLHESFTVTKSDVDRNYEAFLFEKILILCKEATAPVNKRKKNQAILKKSVSVATPQPQKPPLLLKGRIFIANVVSAKPTTPNRPNSYPLGVYWKGDYEVESFTMHCRREEQMKQWQTAVTRLVTEAASRRIQLVAEQKINGVMRTQIGPTPHTPTSLYSLSSDFATIGGRNRYSAYNEDEESNHYGPDSASEDGELEEYIPPSCPSSGRSTPVERRRLYKSRSLSAKFLSCKNLNGSPLVFGKITRSRSFSVPYIDTSKSTGSPRESSPPTPVSYLTLLSTSHAMDREWPPHSEDSKVNKFNPSIPMVKLKIRYYDDIFIIHLPKMVDFAGLYANLERKIRLCGPRKSTAPLRVKYRDADGDMISLTSTEDLQIALDHEQVITLFVT</sequence>
<dbReference type="SUPFAM" id="SSF50729">
    <property type="entry name" value="PH domain-like"/>
    <property type="match status" value="1"/>
</dbReference>
<dbReference type="Gene3D" id="3.10.20.90">
    <property type="entry name" value="Phosphatidylinositol 3-kinase Catalytic Subunit, Chain A, domain 1"/>
    <property type="match status" value="1"/>
</dbReference>
<dbReference type="GO" id="GO:0031106">
    <property type="term" value="P:septin ring organization"/>
    <property type="evidence" value="ECO:0007669"/>
    <property type="project" value="TreeGrafter"/>
</dbReference>